<dbReference type="GO" id="GO:1990904">
    <property type="term" value="C:ribonucleoprotein complex"/>
    <property type="evidence" value="ECO:0007669"/>
    <property type="project" value="UniProtKB-KW"/>
</dbReference>
<reference evidence="7" key="1">
    <citation type="submission" date="2022-11" db="UniProtKB">
        <authorList>
            <consortium name="WormBaseParasite"/>
        </authorList>
    </citation>
    <scope>IDENTIFICATION</scope>
</reference>
<dbReference type="WBParaSite" id="ACRNAN_scaffold18500.g17738.t1">
    <property type="protein sequence ID" value="ACRNAN_scaffold18500.g17738.t1"/>
    <property type="gene ID" value="ACRNAN_scaffold18500.g17738"/>
</dbReference>
<name>A0A914D5T4_9BILA</name>
<evidence type="ECO:0000313" key="6">
    <source>
        <dbReference type="Proteomes" id="UP000887540"/>
    </source>
</evidence>
<dbReference type="PANTHER" id="PTHR10746:SF6">
    <property type="entry name" value="LARGE RIBOSOMAL SUBUNIT PROTEIN UL4M"/>
    <property type="match status" value="1"/>
</dbReference>
<sequence length="109" mass="12043">MLSRAEMPGGGAKPWPQKRTGRHHAGSIRSPGFIRGGFAHGVRGPKTWFYMLPDSIRLKGLCVALTIKHSQDDLVIVDDFGSLPGPDPQFLHDLADARNWGYSILFVDM</sequence>
<proteinExistence type="inferred from homology"/>
<keyword evidence="3" id="KW-0687">Ribonucleoprotein</keyword>
<comment type="similarity">
    <text evidence="1">Belongs to the universal ribosomal protein uL4 family.</text>
</comment>
<dbReference type="GO" id="GO:0005840">
    <property type="term" value="C:ribosome"/>
    <property type="evidence" value="ECO:0007669"/>
    <property type="project" value="UniProtKB-KW"/>
</dbReference>
<keyword evidence="2" id="KW-0689">Ribosomal protein</keyword>
<accession>A0A914D5T4</accession>
<evidence type="ECO:0000256" key="4">
    <source>
        <dbReference type="ARBA" id="ARBA00040565"/>
    </source>
</evidence>
<evidence type="ECO:0000256" key="3">
    <source>
        <dbReference type="ARBA" id="ARBA00023274"/>
    </source>
</evidence>
<evidence type="ECO:0000313" key="7">
    <source>
        <dbReference type="WBParaSite" id="ACRNAN_scaffold18500.g17738.t1"/>
    </source>
</evidence>
<evidence type="ECO:0000256" key="2">
    <source>
        <dbReference type="ARBA" id="ARBA00022980"/>
    </source>
</evidence>
<dbReference type="InterPro" id="IPR023574">
    <property type="entry name" value="Ribosomal_uL4_dom_sf"/>
</dbReference>
<evidence type="ECO:0000256" key="1">
    <source>
        <dbReference type="ARBA" id="ARBA00010528"/>
    </source>
</evidence>
<dbReference type="Pfam" id="PF00573">
    <property type="entry name" value="Ribosomal_L4"/>
    <property type="match status" value="1"/>
</dbReference>
<dbReference type="PANTHER" id="PTHR10746">
    <property type="entry name" value="50S RIBOSOMAL PROTEIN L4"/>
    <property type="match status" value="1"/>
</dbReference>
<dbReference type="Gene3D" id="3.40.1370.10">
    <property type="match status" value="1"/>
</dbReference>
<dbReference type="GO" id="GO:0003735">
    <property type="term" value="F:structural constituent of ribosome"/>
    <property type="evidence" value="ECO:0007669"/>
    <property type="project" value="InterPro"/>
</dbReference>
<dbReference type="AlphaFoldDB" id="A0A914D5T4"/>
<keyword evidence="6" id="KW-1185">Reference proteome</keyword>
<dbReference type="InterPro" id="IPR002136">
    <property type="entry name" value="Ribosomal_uL4"/>
</dbReference>
<organism evidence="6 7">
    <name type="scientific">Acrobeloides nanus</name>
    <dbReference type="NCBI Taxonomy" id="290746"/>
    <lineage>
        <taxon>Eukaryota</taxon>
        <taxon>Metazoa</taxon>
        <taxon>Ecdysozoa</taxon>
        <taxon>Nematoda</taxon>
        <taxon>Chromadorea</taxon>
        <taxon>Rhabditida</taxon>
        <taxon>Tylenchina</taxon>
        <taxon>Cephalobomorpha</taxon>
        <taxon>Cephaloboidea</taxon>
        <taxon>Cephalobidae</taxon>
        <taxon>Acrobeloides</taxon>
    </lineage>
</organism>
<dbReference type="SUPFAM" id="SSF52166">
    <property type="entry name" value="Ribosomal protein L4"/>
    <property type="match status" value="1"/>
</dbReference>
<dbReference type="InterPro" id="IPR013005">
    <property type="entry name" value="Ribosomal_uL4-like"/>
</dbReference>
<dbReference type="GO" id="GO:0006412">
    <property type="term" value="P:translation"/>
    <property type="evidence" value="ECO:0007669"/>
    <property type="project" value="InterPro"/>
</dbReference>
<evidence type="ECO:0000256" key="5">
    <source>
        <dbReference type="SAM" id="MobiDB-lite"/>
    </source>
</evidence>
<feature type="region of interest" description="Disordered" evidence="5">
    <location>
        <begin position="1"/>
        <end position="30"/>
    </location>
</feature>
<protein>
    <recommendedName>
        <fullName evidence="4">Large ribosomal subunit protein uL4m</fullName>
    </recommendedName>
</protein>
<dbReference type="Proteomes" id="UP000887540">
    <property type="component" value="Unplaced"/>
</dbReference>